<keyword evidence="3" id="KW-1185">Reference proteome</keyword>
<dbReference type="AlphaFoldDB" id="A0A1H6L475"/>
<feature type="signal peptide" evidence="1">
    <location>
        <begin position="1"/>
        <end position="25"/>
    </location>
</feature>
<dbReference type="PROSITE" id="PS51257">
    <property type="entry name" value="PROKAR_LIPOPROTEIN"/>
    <property type="match status" value="1"/>
</dbReference>
<protein>
    <submittedName>
        <fullName evidence="2">Uncharacterized protein</fullName>
    </submittedName>
</protein>
<name>A0A1H6L475_9BACT</name>
<dbReference type="KEGG" id="agl:PYTT_0768"/>
<feature type="chain" id="PRO_5009604494" evidence="1">
    <location>
        <begin position="26"/>
        <end position="164"/>
    </location>
</feature>
<evidence type="ECO:0000256" key="1">
    <source>
        <dbReference type="SAM" id="SignalP"/>
    </source>
</evidence>
<proteinExistence type="predicted"/>
<sequence>MIAFRKRCVLSAAVLCGGVSCTIDASSQGQAFYPVDSSQPRENRTVREMVNGKMEDESSQYGFVLFAATKKPLRAELVDVRRTATGSGSGRERVISGDVKVTYDWKYGILKLPFLPPLISWTGDERSVFEPFRLAFPYERGEGKEVPFSAKLEGLIRQVGSPSE</sequence>
<evidence type="ECO:0000313" key="2">
    <source>
        <dbReference type="EMBL" id="SEH79066.1"/>
    </source>
</evidence>
<gene>
    <name evidence="2" type="ORF">PYTT_0768</name>
</gene>
<dbReference type="RefSeq" id="WP_067776276.1">
    <property type="nucleotide sequence ID" value="NZ_LIGX01000027.1"/>
</dbReference>
<reference evidence="3" key="1">
    <citation type="submission" date="2016-09" db="EMBL/GenBank/DDBJ databases">
        <authorList>
            <person name="Koehorst J."/>
        </authorList>
    </citation>
    <scope>NUCLEOTIDE SEQUENCE [LARGE SCALE GENOMIC DNA]</scope>
</reference>
<organism evidence="2 3">
    <name type="scientific">Akkermansia glycaniphila</name>
    <dbReference type="NCBI Taxonomy" id="1679444"/>
    <lineage>
        <taxon>Bacteria</taxon>
        <taxon>Pseudomonadati</taxon>
        <taxon>Verrucomicrobiota</taxon>
        <taxon>Verrucomicrobiia</taxon>
        <taxon>Verrucomicrobiales</taxon>
        <taxon>Akkermansiaceae</taxon>
        <taxon>Akkermansia</taxon>
    </lineage>
</organism>
<evidence type="ECO:0000313" key="3">
    <source>
        <dbReference type="Proteomes" id="UP000176204"/>
    </source>
</evidence>
<dbReference type="EMBL" id="LT629973">
    <property type="protein sequence ID" value="SEH79066.1"/>
    <property type="molecule type" value="Genomic_DNA"/>
</dbReference>
<dbReference type="Proteomes" id="UP000176204">
    <property type="component" value="Chromosome I"/>
</dbReference>
<accession>A0A1H6L475</accession>
<keyword evidence="1" id="KW-0732">Signal</keyword>